<dbReference type="SUPFAM" id="SSF53756">
    <property type="entry name" value="UDP-Glycosyltransferase/glycogen phosphorylase"/>
    <property type="match status" value="1"/>
</dbReference>
<comment type="caution">
    <text evidence="2">The sequence shown here is derived from an EMBL/GenBank/DDBJ whole genome shotgun (WGS) entry which is preliminary data.</text>
</comment>
<dbReference type="InterPro" id="IPR001296">
    <property type="entry name" value="Glyco_trans_1"/>
</dbReference>
<name>A0ABP7H159_9FLAO</name>
<sequence>MLRYLANEACFFLYTFFKKNKEFKFYKGFKKVDLLIYDDVFPHPVSGFRLEEISMLLSEFKQVKLVVSFESYQYLKTPVSEGSKHLLAFNNENKSFKSRILLRKGFININAKLFYCIFLNNIADNLKWLEKFKIPFVFTLYPGGGFEFYNQLSDQKLKNVLSSKMLRSVIVTQKITQEYLVTKELCAKDKIKLIFGCVVPQLSLKKEVLNKKTYLLNKKTFDICFCAAKYMPKGEDKGYDVFIALAHNIALKFDFVRFHVIGGFTKDDIDIAEIESKIKFYGYQNFENLEAIFKNNDIIISPNKPFLLNKGSFDGFPLGTVVEAMLNENVALVTDQLKQNYVFNSKEELIIIEESVGCIEKEVIYLIENPKILYSIAEKGRKKVVEIYSNEYQMRPRIEILKNVLEND</sequence>
<proteinExistence type="predicted"/>
<dbReference type="Gene3D" id="3.40.50.2000">
    <property type="entry name" value="Glycogen Phosphorylase B"/>
    <property type="match status" value="2"/>
</dbReference>
<dbReference type="EMBL" id="BAABDU010000007">
    <property type="protein sequence ID" value="GAA3779623.1"/>
    <property type="molecule type" value="Genomic_DNA"/>
</dbReference>
<organism evidence="2 3">
    <name type="scientific">Flavobacterium ginsengiterrae</name>
    <dbReference type="NCBI Taxonomy" id="871695"/>
    <lineage>
        <taxon>Bacteria</taxon>
        <taxon>Pseudomonadati</taxon>
        <taxon>Bacteroidota</taxon>
        <taxon>Flavobacteriia</taxon>
        <taxon>Flavobacteriales</taxon>
        <taxon>Flavobacteriaceae</taxon>
        <taxon>Flavobacterium</taxon>
    </lineage>
</organism>
<evidence type="ECO:0000313" key="3">
    <source>
        <dbReference type="Proteomes" id="UP001500748"/>
    </source>
</evidence>
<keyword evidence="3" id="KW-1185">Reference proteome</keyword>
<evidence type="ECO:0000259" key="1">
    <source>
        <dbReference type="Pfam" id="PF00534"/>
    </source>
</evidence>
<accession>A0ABP7H159</accession>
<reference evidence="3" key="1">
    <citation type="journal article" date="2019" name="Int. J. Syst. Evol. Microbiol.">
        <title>The Global Catalogue of Microorganisms (GCM) 10K type strain sequencing project: providing services to taxonomists for standard genome sequencing and annotation.</title>
        <authorList>
            <consortium name="The Broad Institute Genomics Platform"/>
            <consortium name="The Broad Institute Genome Sequencing Center for Infectious Disease"/>
            <person name="Wu L."/>
            <person name="Ma J."/>
        </authorList>
    </citation>
    <scope>NUCLEOTIDE SEQUENCE [LARGE SCALE GENOMIC DNA]</scope>
    <source>
        <strain evidence="3">JCM 17337</strain>
    </source>
</reference>
<feature type="domain" description="Glycosyl transferase family 1" evidence="1">
    <location>
        <begin position="235"/>
        <end position="382"/>
    </location>
</feature>
<dbReference type="Pfam" id="PF00534">
    <property type="entry name" value="Glycos_transf_1"/>
    <property type="match status" value="1"/>
</dbReference>
<gene>
    <name evidence="2" type="ORF">GCM10022423_39580</name>
</gene>
<evidence type="ECO:0000313" key="2">
    <source>
        <dbReference type="EMBL" id="GAA3779623.1"/>
    </source>
</evidence>
<protein>
    <submittedName>
        <fullName evidence="2">Glycosyltransferase</fullName>
    </submittedName>
</protein>
<dbReference type="Proteomes" id="UP001500748">
    <property type="component" value="Unassembled WGS sequence"/>
</dbReference>
<dbReference type="RefSeq" id="WP_345146417.1">
    <property type="nucleotide sequence ID" value="NZ_BAABDU010000007.1"/>
</dbReference>